<dbReference type="InterPro" id="IPR049621">
    <property type="entry name" value="S1_DHX8_helicase"/>
</dbReference>
<feature type="compositionally biased region" description="Basic residues" evidence="1">
    <location>
        <begin position="163"/>
        <end position="185"/>
    </location>
</feature>
<dbReference type="SMART" id="SM00316">
    <property type="entry name" value="S1"/>
    <property type="match status" value="1"/>
</dbReference>
<evidence type="ECO:0000256" key="1">
    <source>
        <dbReference type="SAM" id="MobiDB-lite"/>
    </source>
</evidence>
<dbReference type="GO" id="GO:0043489">
    <property type="term" value="P:RNA stabilization"/>
    <property type="evidence" value="ECO:0007669"/>
    <property type="project" value="TreeGrafter"/>
</dbReference>
<dbReference type="FunFam" id="2.40.50.140:FF:000061">
    <property type="entry name" value="ATP-dependent RNA helicase DHX8"/>
    <property type="match status" value="1"/>
</dbReference>
<evidence type="ECO:0000313" key="2">
    <source>
        <dbReference type="EMBL" id="CAB4022348.1"/>
    </source>
</evidence>
<dbReference type="GO" id="GO:0003723">
    <property type="term" value="F:RNA binding"/>
    <property type="evidence" value="ECO:0007669"/>
    <property type="project" value="TreeGrafter"/>
</dbReference>
<dbReference type="PROSITE" id="PS50126">
    <property type="entry name" value="S1"/>
    <property type="match status" value="1"/>
</dbReference>
<organism evidence="2 3">
    <name type="scientific">Paramuricea clavata</name>
    <name type="common">Red gorgonian</name>
    <name type="synonym">Violescent sea-whip</name>
    <dbReference type="NCBI Taxonomy" id="317549"/>
    <lineage>
        <taxon>Eukaryota</taxon>
        <taxon>Metazoa</taxon>
        <taxon>Cnidaria</taxon>
        <taxon>Anthozoa</taxon>
        <taxon>Octocorallia</taxon>
        <taxon>Malacalcyonacea</taxon>
        <taxon>Plexauridae</taxon>
        <taxon>Paramuricea</taxon>
    </lineage>
</organism>
<reference evidence="2" key="1">
    <citation type="submission" date="2020-04" db="EMBL/GenBank/DDBJ databases">
        <authorList>
            <person name="Alioto T."/>
            <person name="Alioto T."/>
            <person name="Gomez Garrido J."/>
        </authorList>
    </citation>
    <scope>NUCLEOTIDE SEQUENCE</scope>
    <source>
        <strain evidence="2">A484AB</strain>
    </source>
</reference>
<dbReference type="GO" id="GO:0004386">
    <property type="term" value="F:helicase activity"/>
    <property type="evidence" value="ECO:0007669"/>
    <property type="project" value="UniProtKB-KW"/>
</dbReference>
<gene>
    <name evidence="2" type="ORF">PACLA_8A037517</name>
</gene>
<dbReference type="InterPro" id="IPR012340">
    <property type="entry name" value="NA-bd_OB-fold"/>
</dbReference>
<dbReference type="InterPro" id="IPR049588">
    <property type="entry name" value="DHX8_GH2-like"/>
</dbReference>
<dbReference type="OrthoDB" id="10253254at2759"/>
<dbReference type="PANTHER" id="PTHR15838">
    <property type="entry name" value="NUCLEOLAR PROTEIN OF 40 KDA"/>
    <property type="match status" value="1"/>
</dbReference>
<accession>A0A7D9J5C8</accession>
<feature type="region of interest" description="Disordered" evidence="1">
    <location>
        <begin position="143"/>
        <end position="238"/>
    </location>
</feature>
<keyword evidence="2" id="KW-0378">Hydrolase</keyword>
<dbReference type="PANTHER" id="PTHR15838:SF1">
    <property type="entry name" value="ZINC FINGER CCHC DOMAIN-CONTAINING PROTEIN 17"/>
    <property type="match status" value="1"/>
</dbReference>
<dbReference type="Proteomes" id="UP001152795">
    <property type="component" value="Unassembled WGS sequence"/>
</dbReference>
<keyword evidence="2" id="KW-0067">ATP-binding</keyword>
<keyword evidence="3" id="KW-1185">Reference proteome</keyword>
<proteinExistence type="predicted"/>
<protein>
    <submittedName>
        <fullName evidence="2">ATP-dependent RNA helicase DHX8-like</fullName>
    </submittedName>
</protein>
<dbReference type="CDD" id="cd05684">
    <property type="entry name" value="S1_DHX8_helicase"/>
    <property type="match status" value="1"/>
</dbReference>
<keyword evidence="2" id="KW-0547">Nucleotide-binding</keyword>
<feature type="non-terminal residue" evidence="2">
    <location>
        <position position="311"/>
    </location>
</feature>
<evidence type="ECO:0000313" key="3">
    <source>
        <dbReference type="Proteomes" id="UP001152795"/>
    </source>
</evidence>
<dbReference type="EMBL" id="CACRXK020011933">
    <property type="protein sequence ID" value="CAB4022348.1"/>
    <property type="molecule type" value="Genomic_DNA"/>
</dbReference>
<dbReference type="Pfam" id="PF00575">
    <property type="entry name" value="S1"/>
    <property type="match status" value="1"/>
</dbReference>
<dbReference type="InterPro" id="IPR003029">
    <property type="entry name" value="S1_domain"/>
</dbReference>
<dbReference type="Gene3D" id="2.40.50.140">
    <property type="entry name" value="Nucleic acid-binding proteins"/>
    <property type="match status" value="1"/>
</dbReference>
<name>A0A7D9J5C8_PARCT</name>
<dbReference type="AlphaFoldDB" id="A0A7D9J5C8"/>
<dbReference type="CDD" id="cd21691">
    <property type="entry name" value="GH2-like_DHX8"/>
    <property type="match status" value="1"/>
</dbReference>
<comment type="caution">
    <text evidence="2">The sequence shown here is derived from an EMBL/GenBank/DDBJ whole genome shotgun (WGS) entry which is preliminary data.</text>
</comment>
<feature type="compositionally biased region" description="Basic and acidic residues" evidence="1">
    <location>
        <begin position="143"/>
        <end position="162"/>
    </location>
</feature>
<sequence>MEELEQLERLSLVSKICTELENHLGINDKDLAEFIIMLGETNETLGKFKAALKQNGAEFPDSFSANLLRLIQQMKPTSAAKSENNVDDDDAEVDEELSKKREKFRGLCLPDEEAQLEEEEKAEDKDEAVVTQAMGELEALMAKAKEDESKSKSKKTERESSRSPRRHRRRSRSRSKERRSRRSRSRSHERDRDRRRRRSRSTERRRGDDDRSSRKEKRSEGRYGGSSRVEKPLPDKPTVNQIYDGRVTGIMQFGCFAQLEGLRGRNEGLVHISELRQEGRVANVADVVSRGQKVKVKVLSMTGTKISLSMK</sequence>
<keyword evidence="2" id="KW-0347">Helicase</keyword>
<dbReference type="SUPFAM" id="SSF50249">
    <property type="entry name" value="Nucleic acid-binding proteins"/>
    <property type="match status" value="1"/>
</dbReference>
<feature type="compositionally biased region" description="Basic and acidic residues" evidence="1">
    <location>
        <begin position="200"/>
        <end position="221"/>
    </location>
</feature>